<dbReference type="PANTHER" id="PTHR11106">
    <property type="entry name" value="GANGLIOSIDE INDUCED DIFFERENTIATION ASSOCIATED PROTEIN 2-RELATED"/>
    <property type="match status" value="1"/>
</dbReference>
<accession>A0A8J6C256</accession>
<dbReference type="InterPro" id="IPR002589">
    <property type="entry name" value="Macro_dom"/>
</dbReference>
<feature type="domain" description="Macro" evidence="1">
    <location>
        <begin position="16"/>
        <end position="229"/>
    </location>
</feature>
<evidence type="ECO:0000313" key="2">
    <source>
        <dbReference type="EMBL" id="KAG8459457.1"/>
    </source>
</evidence>
<name>A0A8J6C256_DIALT</name>
<dbReference type="AlphaFoldDB" id="A0A8J6C256"/>
<gene>
    <name evidence="2" type="ORF">KFE25_012792</name>
</gene>
<dbReference type="PANTHER" id="PTHR11106:SF27">
    <property type="entry name" value="MACRO DOMAIN-CONTAINING PROTEIN"/>
    <property type="match status" value="1"/>
</dbReference>
<reference evidence="2" key="1">
    <citation type="submission" date="2021-05" db="EMBL/GenBank/DDBJ databases">
        <title>The genome of the haptophyte Pavlova lutheri (Diacronema luteri, Pavlovales) - a model for lipid biosynthesis in eukaryotic algae.</title>
        <authorList>
            <person name="Hulatt C.J."/>
            <person name="Posewitz M.C."/>
        </authorList>
    </citation>
    <scope>NUCLEOTIDE SEQUENCE</scope>
    <source>
        <strain evidence="2">NIVA-4/92</strain>
    </source>
</reference>
<comment type="caution">
    <text evidence="2">The sequence shown here is derived from an EMBL/GenBank/DDBJ whole genome shotgun (WGS) entry which is preliminary data.</text>
</comment>
<dbReference type="OMA" id="RRANHWA"/>
<dbReference type="PROSITE" id="PS51154">
    <property type="entry name" value="MACRO"/>
    <property type="match status" value="1"/>
</dbReference>
<evidence type="ECO:0000313" key="3">
    <source>
        <dbReference type="Proteomes" id="UP000751190"/>
    </source>
</evidence>
<dbReference type="Proteomes" id="UP000751190">
    <property type="component" value="Unassembled WGS sequence"/>
</dbReference>
<dbReference type="SUPFAM" id="SSF52949">
    <property type="entry name" value="Macro domain-like"/>
    <property type="match status" value="1"/>
</dbReference>
<dbReference type="EMBL" id="JAGTXO010000040">
    <property type="protein sequence ID" value="KAG8459457.1"/>
    <property type="molecule type" value="Genomic_DNA"/>
</dbReference>
<protein>
    <recommendedName>
        <fullName evidence="1">Macro domain-containing protein</fullName>
    </recommendedName>
</protein>
<keyword evidence="3" id="KW-1185">Reference proteome</keyword>
<dbReference type="Gene3D" id="3.40.220.10">
    <property type="entry name" value="Leucine Aminopeptidase, subunit E, domain 1"/>
    <property type="match status" value="1"/>
</dbReference>
<dbReference type="SMART" id="SM00506">
    <property type="entry name" value="A1pp"/>
    <property type="match status" value="1"/>
</dbReference>
<dbReference type="Pfam" id="PF01661">
    <property type="entry name" value="Macro"/>
    <property type="match status" value="1"/>
</dbReference>
<evidence type="ECO:0000259" key="1">
    <source>
        <dbReference type="PROSITE" id="PS51154"/>
    </source>
</evidence>
<proteinExistence type="predicted"/>
<organism evidence="2 3">
    <name type="scientific">Diacronema lutheri</name>
    <name type="common">Unicellular marine alga</name>
    <name type="synonym">Monochrysis lutheri</name>
    <dbReference type="NCBI Taxonomy" id="2081491"/>
    <lineage>
        <taxon>Eukaryota</taxon>
        <taxon>Haptista</taxon>
        <taxon>Haptophyta</taxon>
        <taxon>Pavlovophyceae</taxon>
        <taxon>Pavlovales</taxon>
        <taxon>Pavlovaceae</taxon>
        <taxon>Diacronema</taxon>
    </lineage>
</organism>
<sequence length="251" mass="25157">MVVGRRCSMLATQLLGLLGRGRPPAPRAVRLLRGDIALSRAEAIAVSANPSLEGTRRANHWAFAGRANADGAVRAAGGEALAAAAARLAAAHAPVQPGTALVSPAGGSLHARWVVHCVAPDATALRGAPAGERVAALQRAYAAAIGAAAAAGATSLALPAMGAGIAGFDPTEAGAAAFGAARAWLECGADGTRRGAAGAARAQRLRTVEYVVWSDHVWACWPACAARELGAADARVAEKMPLVASQWTATG</sequence>
<dbReference type="InterPro" id="IPR043472">
    <property type="entry name" value="Macro_dom-like"/>
</dbReference>